<dbReference type="SUPFAM" id="SSF50952">
    <property type="entry name" value="Soluble quinoprotein glucose dehydrogenase"/>
    <property type="match status" value="1"/>
</dbReference>
<dbReference type="Gene3D" id="2.130.10.10">
    <property type="entry name" value="YVTN repeat-like/Quinoprotein amine dehydrogenase"/>
    <property type="match status" value="1"/>
</dbReference>
<accession>A0A540X8G1</accession>
<dbReference type="RefSeq" id="WP_141640681.1">
    <property type="nucleotide sequence ID" value="NZ_VIFM01000005.1"/>
</dbReference>
<keyword evidence="1" id="KW-0732">Signal</keyword>
<evidence type="ECO:0000313" key="3">
    <source>
        <dbReference type="Proteomes" id="UP000315369"/>
    </source>
</evidence>
<evidence type="ECO:0000256" key="1">
    <source>
        <dbReference type="SAM" id="SignalP"/>
    </source>
</evidence>
<dbReference type="InterPro" id="IPR015943">
    <property type="entry name" value="WD40/YVTN_repeat-like_dom_sf"/>
</dbReference>
<name>A0A540X8G1_9BACT</name>
<feature type="signal peptide" evidence="1">
    <location>
        <begin position="1"/>
        <end position="38"/>
    </location>
</feature>
<dbReference type="InterPro" id="IPR011041">
    <property type="entry name" value="Quinoprot_gluc/sorb_DH_b-prop"/>
</dbReference>
<sequence>MPTHTPDTVSSPGRRLARQALLLTALSTCLLGLFPAHAEDGAPARRDTLLVGNTRGNNVVRYDARTGEFLGDFIPAGSGGLVNPDSLVFGPDGHLYVASGDTLANSAILRFNGRTGAFIDTFASGAGLFRPYGQAFGPDGLLYVSSFLTDKILRFNARTGAFVDVFASGNGLPGGLNGPNFLAFGPDHRLYVTTQGSVAVDGVPTFPGLPSQVLRFDLWSRRSEVFIDQPAPSPDGAGFISLLGLAFSPGCSRLFGDCDLLVSDFANDIHRYDFWTRRMESTLSTNYTGTVPTKNFRGGVVFGTHERIYTVGFDFTDPALSGAVLRFDGRDDSPLPSPGNGGALLVPPSTDLLRPVGIAFVPGR</sequence>
<feature type="chain" id="PRO_5022038871" evidence="1">
    <location>
        <begin position="39"/>
        <end position="364"/>
    </location>
</feature>
<dbReference type="OrthoDB" id="476591at2"/>
<dbReference type="SUPFAM" id="SSF101898">
    <property type="entry name" value="NHL repeat"/>
    <property type="match status" value="1"/>
</dbReference>
<proteinExistence type="predicted"/>
<keyword evidence="3" id="KW-1185">Reference proteome</keyword>
<dbReference type="AlphaFoldDB" id="A0A540X8G1"/>
<comment type="caution">
    <text evidence="2">The sequence shown here is derived from an EMBL/GenBank/DDBJ whole genome shotgun (WGS) entry which is preliminary data.</text>
</comment>
<organism evidence="2 3">
    <name type="scientific">Myxococcus llanfairpwllgwyngyllgogerychwyrndrobwllllantysiliogogogochensis</name>
    <dbReference type="NCBI Taxonomy" id="2590453"/>
    <lineage>
        <taxon>Bacteria</taxon>
        <taxon>Pseudomonadati</taxon>
        <taxon>Myxococcota</taxon>
        <taxon>Myxococcia</taxon>
        <taxon>Myxococcales</taxon>
        <taxon>Cystobacterineae</taxon>
        <taxon>Myxococcaceae</taxon>
        <taxon>Myxococcus</taxon>
    </lineage>
</organism>
<dbReference type="EMBL" id="VIFM01000005">
    <property type="protein sequence ID" value="TQF17596.1"/>
    <property type="molecule type" value="Genomic_DNA"/>
</dbReference>
<evidence type="ECO:0000313" key="2">
    <source>
        <dbReference type="EMBL" id="TQF17596.1"/>
    </source>
</evidence>
<gene>
    <name evidence="2" type="ORF">FJV41_02045</name>
</gene>
<protein>
    <submittedName>
        <fullName evidence="2">PEP-CTERM sorting domain-containing protein</fullName>
    </submittedName>
</protein>
<dbReference type="Proteomes" id="UP000315369">
    <property type="component" value="Unassembled WGS sequence"/>
</dbReference>
<reference evidence="2 3" key="1">
    <citation type="submission" date="2019-06" db="EMBL/GenBank/DDBJ databases">
        <authorList>
            <person name="Livingstone P."/>
            <person name="Whitworth D."/>
        </authorList>
    </citation>
    <scope>NUCLEOTIDE SEQUENCE [LARGE SCALE GENOMIC DNA]</scope>
    <source>
        <strain evidence="2 3">AM401</strain>
    </source>
</reference>